<accession>A0AAD1HGT1</accession>
<dbReference type="EMBL" id="AP022560">
    <property type="protein sequence ID" value="BBX03966.1"/>
    <property type="molecule type" value="Genomic_DNA"/>
</dbReference>
<gene>
    <name evidence="6" type="primary">hapE</name>
    <name evidence="6" type="ORF">MMOR_49020</name>
</gene>
<keyword evidence="7" id="KW-1185">Reference proteome</keyword>
<protein>
    <submittedName>
        <fullName evidence="6">4-hydroxyacetophenone monooxygenase</fullName>
    </submittedName>
</protein>
<organism evidence="6 7">
    <name type="scientific">Mycolicibacterium moriokaense</name>
    <dbReference type="NCBI Taxonomy" id="39691"/>
    <lineage>
        <taxon>Bacteria</taxon>
        <taxon>Bacillati</taxon>
        <taxon>Actinomycetota</taxon>
        <taxon>Actinomycetes</taxon>
        <taxon>Mycobacteriales</taxon>
        <taxon>Mycobacteriaceae</taxon>
        <taxon>Mycolicibacterium</taxon>
    </lineage>
</organism>
<proteinExistence type="inferred from homology"/>
<dbReference type="InterPro" id="IPR020946">
    <property type="entry name" value="Flavin_mOase-like"/>
</dbReference>
<feature type="region of interest" description="Disordered" evidence="5">
    <location>
        <begin position="500"/>
        <end position="523"/>
    </location>
</feature>
<reference evidence="6 7" key="1">
    <citation type="journal article" date="2019" name="Emerg. Microbes Infect.">
        <title>Comprehensive subspecies identification of 175 nontuberculous mycobacteria species based on 7547 genomic profiles.</title>
        <authorList>
            <person name="Matsumoto Y."/>
            <person name="Kinjo T."/>
            <person name="Motooka D."/>
            <person name="Nabeya D."/>
            <person name="Jung N."/>
            <person name="Uechi K."/>
            <person name="Horii T."/>
            <person name="Iida T."/>
            <person name="Fujita J."/>
            <person name="Nakamura S."/>
        </authorList>
    </citation>
    <scope>NUCLEOTIDE SEQUENCE [LARGE SCALE GENOMIC DNA]</scope>
    <source>
        <strain evidence="6 7">JCM 6375</strain>
    </source>
</reference>
<name>A0AAD1HGT1_9MYCO</name>
<evidence type="ECO:0000313" key="7">
    <source>
        <dbReference type="Proteomes" id="UP000466681"/>
    </source>
</evidence>
<dbReference type="PRINTS" id="PR00368">
    <property type="entry name" value="FADPNR"/>
</dbReference>
<dbReference type="SUPFAM" id="SSF51905">
    <property type="entry name" value="FAD/NAD(P)-binding domain"/>
    <property type="match status" value="2"/>
</dbReference>
<dbReference type="KEGG" id="mmor:MMOR_49020"/>
<dbReference type="InterPro" id="IPR036188">
    <property type="entry name" value="FAD/NAD-bd_sf"/>
</dbReference>
<dbReference type="PRINTS" id="PR00411">
    <property type="entry name" value="PNDRDTASEI"/>
</dbReference>
<keyword evidence="6" id="KW-0503">Monooxygenase</keyword>
<keyword evidence="3" id="KW-0274">FAD</keyword>
<evidence type="ECO:0000256" key="5">
    <source>
        <dbReference type="SAM" id="MobiDB-lite"/>
    </source>
</evidence>
<keyword evidence="4" id="KW-0560">Oxidoreductase</keyword>
<dbReference type="GO" id="GO:0050660">
    <property type="term" value="F:flavin adenine dinucleotide binding"/>
    <property type="evidence" value="ECO:0007669"/>
    <property type="project" value="InterPro"/>
</dbReference>
<evidence type="ECO:0000256" key="1">
    <source>
        <dbReference type="ARBA" id="ARBA00010139"/>
    </source>
</evidence>
<evidence type="ECO:0000313" key="6">
    <source>
        <dbReference type="EMBL" id="BBX03966.1"/>
    </source>
</evidence>
<evidence type="ECO:0000256" key="2">
    <source>
        <dbReference type="ARBA" id="ARBA00022630"/>
    </source>
</evidence>
<keyword evidence="2" id="KW-0285">Flavoprotein</keyword>
<dbReference type="InterPro" id="IPR051209">
    <property type="entry name" value="FAD-bind_Monooxygenase_sf"/>
</dbReference>
<comment type="similarity">
    <text evidence="1">Belongs to the FAD-binding monooxygenase family.</text>
</comment>
<dbReference type="Pfam" id="PF00743">
    <property type="entry name" value="FMO-like"/>
    <property type="match status" value="1"/>
</dbReference>
<dbReference type="GO" id="GO:0004499">
    <property type="term" value="F:N,N-dimethylaniline monooxygenase activity"/>
    <property type="evidence" value="ECO:0007669"/>
    <property type="project" value="InterPro"/>
</dbReference>
<evidence type="ECO:0000256" key="4">
    <source>
        <dbReference type="ARBA" id="ARBA00023002"/>
    </source>
</evidence>
<dbReference type="RefSeq" id="WP_083149283.1">
    <property type="nucleotide sequence ID" value="NZ_AP022560.1"/>
</dbReference>
<dbReference type="Gene3D" id="3.50.50.60">
    <property type="entry name" value="FAD/NAD(P)-binding domain"/>
    <property type="match status" value="2"/>
</dbReference>
<evidence type="ECO:0000256" key="3">
    <source>
        <dbReference type="ARBA" id="ARBA00022827"/>
    </source>
</evidence>
<sequence length="523" mass="58338">MGVQHVLQNVTRRRPRTETSVAIVGCGFGGLAAAIELKRSGIEDITIFERASAVGGVWRDNTYPGAACDVPSPIYSFSYALKPDWSALFGSQSEIQHYLSEVAVEFGIQPLIRFNSEVATADFDDATGKWTVTTTAGDSVTVDILVLATGQLSRPKMPNVAGLEKFRGDSFHSAQWNHNVDLTNKKVVVVGSGASAIQVVPAIADRVKDLTVVQRSPNWVMWKSKRVPGRLQTALMRRFGWLRTLHHITLFLAYEVRYPLVTRAAEPVRRLSQWYLIFRLKRHVKDPAEVAAAIPDYRLLCNRLLLSNDWYPTIGRDHVHLIGSAVESVDESGVITADGRHIDADVIVWCTGFKASEFLAPIRIRGRGGADLHEQWAGGPAAYLGITVPNFPNMFMLFGPNTNSITNTIVFLLERQASYIRQAVEHKQREQLASLEVSPFTYQRFQAWLEAKLDRTVFTDNCPGWYTNDEGKVTAMWPASHLAYARATRRFKPEEYVAQLSRPATAPKNAPAENFTQPEVAKK</sequence>
<dbReference type="PANTHER" id="PTHR42877:SF4">
    <property type="entry name" value="FAD_NAD(P)-BINDING DOMAIN-CONTAINING PROTEIN-RELATED"/>
    <property type="match status" value="1"/>
</dbReference>
<dbReference type="Proteomes" id="UP000466681">
    <property type="component" value="Chromosome"/>
</dbReference>
<dbReference type="GO" id="GO:0050661">
    <property type="term" value="F:NADP binding"/>
    <property type="evidence" value="ECO:0007669"/>
    <property type="project" value="InterPro"/>
</dbReference>
<dbReference type="PANTHER" id="PTHR42877">
    <property type="entry name" value="L-ORNITHINE N(5)-MONOOXYGENASE-RELATED"/>
    <property type="match status" value="1"/>
</dbReference>
<dbReference type="AlphaFoldDB" id="A0AAD1HGT1"/>